<keyword evidence="4" id="KW-1185">Reference proteome</keyword>
<evidence type="ECO:0000313" key="3">
    <source>
        <dbReference type="EMBL" id="MDE1463414.1"/>
    </source>
</evidence>
<organism evidence="3 4">
    <name type="scientific">Spartinivicinus poritis</name>
    <dbReference type="NCBI Taxonomy" id="2994640"/>
    <lineage>
        <taxon>Bacteria</taxon>
        <taxon>Pseudomonadati</taxon>
        <taxon>Pseudomonadota</taxon>
        <taxon>Gammaproteobacteria</taxon>
        <taxon>Oceanospirillales</taxon>
        <taxon>Zooshikellaceae</taxon>
        <taxon>Spartinivicinus</taxon>
    </lineage>
</organism>
<dbReference type="InterPro" id="IPR029058">
    <property type="entry name" value="AB_hydrolase_fold"/>
</dbReference>
<evidence type="ECO:0000259" key="2">
    <source>
        <dbReference type="Pfam" id="PF12697"/>
    </source>
</evidence>
<dbReference type="EMBL" id="JAPMOU010000020">
    <property type="protein sequence ID" value="MDE1463414.1"/>
    <property type="molecule type" value="Genomic_DNA"/>
</dbReference>
<dbReference type="Gene3D" id="3.40.50.1820">
    <property type="entry name" value="alpha/beta hydrolase"/>
    <property type="match status" value="1"/>
</dbReference>
<keyword evidence="1 3" id="KW-0378">Hydrolase</keyword>
<feature type="domain" description="AB hydrolase-1" evidence="2">
    <location>
        <begin position="35"/>
        <end position="270"/>
    </location>
</feature>
<dbReference type="PANTHER" id="PTHR46118:SF4">
    <property type="entry name" value="PROTEIN ABHD11"/>
    <property type="match status" value="1"/>
</dbReference>
<dbReference type="PANTHER" id="PTHR46118">
    <property type="entry name" value="PROTEIN ABHD11"/>
    <property type="match status" value="1"/>
</dbReference>
<evidence type="ECO:0000256" key="1">
    <source>
        <dbReference type="ARBA" id="ARBA00022801"/>
    </source>
</evidence>
<reference evidence="3 4" key="1">
    <citation type="submission" date="2022-11" db="EMBL/GenBank/DDBJ databases">
        <title>Spartinivicinus poritis sp. nov., isolated from scleractinian coral Porites lutea.</title>
        <authorList>
            <person name="Zhang G."/>
            <person name="Cai L."/>
            <person name="Wei Q."/>
        </authorList>
    </citation>
    <scope>NUCLEOTIDE SEQUENCE [LARGE SCALE GENOMIC DNA]</scope>
    <source>
        <strain evidence="3 4">A2-2</strain>
    </source>
</reference>
<sequence length="285" mass="32365">MSNQLSSKPVSMDFNNGNGIAAHFYHANGFPLEIYSGLLTKLSQHLNLSALALRPTWPNIGLPPKQRSWQIYADDLIDFLERQNKGPVIGIGHSMGATCTVLAAKKRPDLFKSLVLIEPAMVSSAVALLVRIFPKAFVNLFNPAKNALKKPDKWDSRQAFLSYCKQFRGYKRFDDEMFSLLAKYGVTETRNGQYQLSFPKIWEAHNYTQPPNLMTSLEKLKMPCIAIRGKPSIFVTESIWQEWRSRCPHFLFKENLDYGHLFPLENPSACYDILSEALTELSLMG</sequence>
<proteinExistence type="predicted"/>
<accession>A0ABT5UAL1</accession>
<dbReference type="RefSeq" id="WP_274689751.1">
    <property type="nucleotide sequence ID" value="NZ_JAPMOU010000020.1"/>
</dbReference>
<dbReference type="Proteomes" id="UP001528823">
    <property type="component" value="Unassembled WGS sequence"/>
</dbReference>
<gene>
    <name evidence="3" type="ORF">ORQ98_15745</name>
</gene>
<evidence type="ECO:0000313" key="4">
    <source>
        <dbReference type="Proteomes" id="UP001528823"/>
    </source>
</evidence>
<dbReference type="Pfam" id="PF12697">
    <property type="entry name" value="Abhydrolase_6"/>
    <property type="match status" value="1"/>
</dbReference>
<dbReference type="SUPFAM" id="SSF53474">
    <property type="entry name" value="alpha/beta-Hydrolases"/>
    <property type="match status" value="1"/>
</dbReference>
<comment type="caution">
    <text evidence="3">The sequence shown here is derived from an EMBL/GenBank/DDBJ whole genome shotgun (WGS) entry which is preliminary data.</text>
</comment>
<dbReference type="GO" id="GO:0016787">
    <property type="term" value="F:hydrolase activity"/>
    <property type="evidence" value="ECO:0007669"/>
    <property type="project" value="UniProtKB-KW"/>
</dbReference>
<name>A0ABT5UAL1_9GAMM</name>
<dbReference type="InterPro" id="IPR000073">
    <property type="entry name" value="AB_hydrolase_1"/>
</dbReference>
<protein>
    <submittedName>
        <fullName evidence="3">Alpha/beta hydrolase</fullName>
    </submittedName>
</protein>